<reference evidence="1 2" key="1">
    <citation type="journal article" date="2020" name="Cell">
        <title>Large-Scale Comparative Analyses of Tick Genomes Elucidate Their Genetic Diversity and Vector Capacities.</title>
        <authorList>
            <consortium name="Tick Genome and Microbiome Consortium (TIGMIC)"/>
            <person name="Jia N."/>
            <person name="Wang J."/>
            <person name="Shi W."/>
            <person name="Du L."/>
            <person name="Sun Y."/>
            <person name="Zhan W."/>
            <person name="Jiang J.F."/>
            <person name="Wang Q."/>
            <person name="Zhang B."/>
            <person name="Ji P."/>
            <person name="Bell-Sakyi L."/>
            <person name="Cui X.M."/>
            <person name="Yuan T.T."/>
            <person name="Jiang B.G."/>
            <person name="Yang W.F."/>
            <person name="Lam T.T."/>
            <person name="Chang Q.C."/>
            <person name="Ding S.J."/>
            <person name="Wang X.J."/>
            <person name="Zhu J.G."/>
            <person name="Ruan X.D."/>
            <person name="Zhao L."/>
            <person name="Wei J.T."/>
            <person name="Ye R.Z."/>
            <person name="Que T.C."/>
            <person name="Du C.H."/>
            <person name="Zhou Y.H."/>
            <person name="Cheng J.X."/>
            <person name="Dai P.F."/>
            <person name="Guo W.B."/>
            <person name="Han X.H."/>
            <person name="Huang E.J."/>
            <person name="Li L.F."/>
            <person name="Wei W."/>
            <person name="Gao Y.C."/>
            <person name="Liu J.Z."/>
            <person name="Shao H.Z."/>
            <person name="Wang X."/>
            <person name="Wang C.C."/>
            <person name="Yang T.C."/>
            <person name="Huo Q.B."/>
            <person name="Li W."/>
            <person name="Chen H.Y."/>
            <person name="Chen S.E."/>
            <person name="Zhou L.G."/>
            <person name="Ni X.B."/>
            <person name="Tian J.H."/>
            <person name="Sheng Y."/>
            <person name="Liu T."/>
            <person name="Pan Y.S."/>
            <person name="Xia L.Y."/>
            <person name="Li J."/>
            <person name="Zhao F."/>
            <person name="Cao W.C."/>
        </authorList>
    </citation>
    <scope>NUCLEOTIDE SEQUENCE [LARGE SCALE GENOMIC DNA]</scope>
    <source>
        <strain evidence="1">HaeL-2018</strain>
    </source>
</reference>
<proteinExistence type="predicted"/>
<keyword evidence="2" id="KW-1185">Reference proteome</keyword>
<dbReference type="Proteomes" id="UP000821853">
    <property type="component" value="Chromosome 5"/>
</dbReference>
<protein>
    <submittedName>
        <fullName evidence="1">Uncharacterized protein</fullName>
    </submittedName>
</protein>
<name>A0A9J6GJY8_HAELO</name>
<dbReference type="EMBL" id="JABSTR010000007">
    <property type="protein sequence ID" value="KAH9374927.1"/>
    <property type="molecule type" value="Genomic_DNA"/>
</dbReference>
<organism evidence="1 2">
    <name type="scientific">Haemaphysalis longicornis</name>
    <name type="common">Bush tick</name>
    <dbReference type="NCBI Taxonomy" id="44386"/>
    <lineage>
        <taxon>Eukaryota</taxon>
        <taxon>Metazoa</taxon>
        <taxon>Ecdysozoa</taxon>
        <taxon>Arthropoda</taxon>
        <taxon>Chelicerata</taxon>
        <taxon>Arachnida</taxon>
        <taxon>Acari</taxon>
        <taxon>Parasitiformes</taxon>
        <taxon>Ixodida</taxon>
        <taxon>Ixodoidea</taxon>
        <taxon>Ixodidae</taxon>
        <taxon>Haemaphysalinae</taxon>
        <taxon>Haemaphysalis</taxon>
    </lineage>
</organism>
<accession>A0A9J6GJY8</accession>
<evidence type="ECO:0000313" key="2">
    <source>
        <dbReference type="Proteomes" id="UP000821853"/>
    </source>
</evidence>
<evidence type="ECO:0000313" key="1">
    <source>
        <dbReference type="EMBL" id="KAH9374927.1"/>
    </source>
</evidence>
<comment type="caution">
    <text evidence="1">The sequence shown here is derived from an EMBL/GenBank/DDBJ whole genome shotgun (WGS) entry which is preliminary data.</text>
</comment>
<dbReference type="AlphaFoldDB" id="A0A9J6GJY8"/>
<gene>
    <name evidence="1" type="ORF">HPB48_021898</name>
</gene>
<sequence>MTLTYVRKDLPATESYTMNVNTPSHEHLGTNTLAGDQPLTVINVYHSPNQPSSLLPLLHTLIPTASARDSVPLIGDSAVLTLRGVMVVWYYILP</sequence>
<dbReference type="VEuPathDB" id="VectorBase:HLOH_065189"/>